<dbReference type="SUPFAM" id="SSF53756">
    <property type="entry name" value="UDP-Glycosyltransferase/glycogen phosphorylase"/>
    <property type="match status" value="1"/>
</dbReference>
<dbReference type="InterPro" id="IPR028098">
    <property type="entry name" value="Glyco_trans_4-like_N"/>
</dbReference>
<dbReference type="AlphaFoldDB" id="A0A7S7NK30"/>
<evidence type="ECO:0000313" key="3">
    <source>
        <dbReference type="Proteomes" id="UP000593892"/>
    </source>
</evidence>
<evidence type="ECO:0000259" key="1">
    <source>
        <dbReference type="Pfam" id="PF13579"/>
    </source>
</evidence>
<sequence length="415" mass="45012">MNIRFANQFFWPDEAATSQILTDLVRAVDGRVSVVCAAGGYTPDGGARGLPPEGVDVVRVGTSRFGHGKLQKLASYAGFYAGAAWRILSGPRADVVITMTTPPLLGLIGWAAQRLRGSRHFLWEMDVYPDVATSLGLFRSGGAFDRMVGWFADGPRRRADGILVLGPCMTDRLAARGIPRALMFEADNWADGAEIRPMEFARDGRLKVFYSGNAGLAHDFDTFQRAVERMAGEQDDFPQRYRFRFSGGGPRMGALRNWAQGRFANVQFGGYAARGDLATAFGASDVGLVTQIPETCGTVVPSKTYGILAAGRPVLFVGPAAATPARIIAEHRVGWQVEPGDAASLAALLAWLQAHPEEVEASGRRARAVFERNYDLPIGVTRVLDYLGLPVKAEIRAEAERRKLISAVTEPEELV</sequence>
<dbReference type="RefSeq" id="WP_194446761.1">
    <property type="nucleotide sequence ID" value="NZ_CP063849.1"/>
</dbReference>
<dbReference type="EMBL" id="CP063849">
    <property type="protein sequence ID" value="QOY85091.1"/>
    <property type="molecule type" value="Genomic_DNA"/>
</dbReference>
<proteinExistence type="predicted"/>
<dbReference type="Proteomes" id="UP000593892">
    <property type="component" value="Chromosome"/>
</dbReference>
<dbReference type="Gene3D" id="3.40.50.2000">
    <property type="entry name" value="Glycogen Phosphorylase B"/>
    <property type="match status" value="1"/>
</dbReference>
<dbReference type="GO" id="GO:0016757">
    <property type="term" value="F:glycosyltransferase activity"/>
    <property type="evidence" value="ECO:0007669"/>
    <property type="project" value="UniProtKB-ARBA"/>
</dbReference>
<evidence type="ECO:0000313" key="2">
    <source>
        <dbReference type="EMBL" id="QOY85091.1"/>
    </source>
</evidence>
<accession>A0A7S7NK30</accession>
<protein>
    <submittedName>
        <fullName evidence="2">Glycosyltransferase family 4 protein</fullName>
    </submittedName>
</protein>
<dbReference type="KEGG" id="pfer:IRI77_19825"/>
<reference evidence="2 3" key="1">
    <citation type="submission" date="2020-10" db="EMBL/GenBank/DDBJ databases">
        <title>Complete genome sequence of Paludibaculum fermentans P105T, a facultatively anaerobic acidobacterium capable of dissimilatory Fe(III) reduction.</title>
        <authorList>
            <person name="Dedysh S.N."/>
            <person name="Beletsky A.V."/>
            <person name="Kulichevskaya I.S."/>
            <person name="Mardanov A.V."/>
            <person name="Ravin N.V."/>
        </authorList>
    </citation>
    <scope>NUCLEOTIDE SEQUENCE [LARGE SCALE GENOMIC DNA]</scope>
    <source>
        <strain evidence="2 3">P105</strain>
    </source>
</reference>
<feature type="domain" description="Glycosyltransferase subfamily 4-like N-terminal" evidence="1">
    <location>
        <begin position="23"/>
        <end position="181"/>
    </location>
</feature>
<gene>
    <name evidence="2" type="ORF">IRI77_19825</name>
</gene>
<dbReference type="Pfam" id="PF13692">
    <property type="entry name" value="Glyco_trans_1_4"/>
    <property type="match status" value="1"/>
</dbReference>
<dbReference type="Pfam" id="PF13579">
    <property type="entry name" value="Glyco_trans_4_4"/>
    <property type="match status" value="1"/>
</dbReference>
<organism evidence="2 3">
    <name type="scientific">Paludibaculum fermentans</name>
    <dbReference type="NCBI Taxonomy" id="1473598"/>
    <lineage>
        <taxon>Bacteria</taxon>
        <taxon>Pseudomonadati</taxon>
        <taxon>Acidobacteriota</taxon>
        <taxon>Terriglobia</taxon>
        <taxon>Bryobacterales</taxon>
        <taxon>Bryobacteraceae</taxon>
        <taxon>Paludibaculum</taxon>
    </lineage>
</organism>
<keyword evidence="2" id="KW-0808">Transferase</keyword>
<name>A0A7S7NK30_PALFE</name>
<keyword evidence="3" id="KW-1185">Reference proteome</keyword>
<dbReference type="CDD" id="cd03794">
    <property type="entry name" value="GT4_WbuB-like"/>
    <property type="match status" value="1"/>
</dbReference>